<evidence type="ECO:0000313" key="1">
    <source>
        <dbReference type="EMBL" id="KAI4460393.1"/>
    </source>
</evidence>
<dbReference type="EMBL" id="CM043019">
    <property type="protein sequence ID" value="KAI4460393.1"/>
    <property type="molecule type" value="Genomic_DNA"/>
</dbReference>
<reference evidence="1" key="1">
    <citation type="submission" date="2022-04" db="EMBL/GenBank/DDBJ databases">
        <title>Chromosome-scale genome assembly of Holotrichia oblita Faldermann.</title>
        <authorList>
            <person name="Rongchong L."/>
        </authorList>
    </citation>
    <scope>NUCLEOTIDE SEQUENCE</scope>
    <source>
        <strain evidence="1">81SQS9</strain>
    </source>
</reference>
<name>A0ACB9T0P9_HOLOL</name>
<gene>
    <name evidence="1" type="ORF">MML48_5g00011161</name>
</gene>
<dbReference type="Proteomes" id="UP001056778">
    <property type="component" value="Chromosome 5"/>
</dbReference>
<proteinExistence type="predicted"/>
<accession>A0ACB9T0P9</accession>
<protein>
    <submittedName>
        <fullName evidence="1">Huntington disease protein</fullName>
    </submittedName>
</protein>
<evidence type="ECO:0000313" key="2">
    <source>
        <dbReference type="Proteomes" id="UP001056778"/>
    </source>
</evidence>
<comment type="caution">
    <text evidence="1">The sequence shown here is derived from an EMBL/GenBank/DDBJ whole genome shotgun (WGS) entry which is preliminary data.</text>
</comment>
<sequence>MAIEEKLLKSLEYLRNTDYNSGDVFQRNKEKIQNCVYVVDTLTSNTTKVLPNFQHLLSSTFETLFLICNDNESDLRLIAEESLNKIIKATDSENVNRVLMELHKELKKNGPVRSLRAALLRFANMAHLIRLPKRKQYLISIMPCIVSISERNDDIIHEALMKCLPKILKSLGNFLSETDVKTLLNTFLSNIGNSSPIIRRANANCLLAVCLNCRKPYQLLSHLLDTLLGNPHLVTASGENQVTVFTVLGVLSCLKLHLPYMKKMENIQEIQGSFGITKKTNVMQVGDDKFIQVSVSYLNLSEYDIVSLPPVYQMCLHFLLCRDDSVMSAALDTLNTLLQSCTPEIKAILVASDGIKSRRLLFPSRLLMKAATSQSIESRSSSTDNFQRTFTTSNRSHLDGILRVGDDVTAESCGQANDVDVGSFDDRDVSLLYCARLVCKSCILLGRPDTLIPDAVVRISVKNLALACLSSLFSIYPSSFLFNLDKNDASSSLLGQPISDITLLADHSDPQLRGAVRYAVASYLRSALAESNGRYEEWCANMLADRLAHSDAFALKNMIAFIKEASIQMIYIHT</sequence>
<keyword evidence="2" id="KW-1185">Reference proteome</keyword>
<organism evidence="1 2">
    <name type="scientific">Holotrichia oblita</name>
    <name type="common">Chafer beetle</name>
    <dbReference type="NCBI Taxonomy" id="644536"/>
    <lineage>
        <taxon>Eukaryota</taxon>
        <taxon>Metazoa</taxon>
        <taxon>Ecdysozoa</taxon>
        <taxon>Arthropoda</taxon>
        <taxon>Hexapoda</taxon>
        <taxon>Insecta</taxon>
        <taxon>Pterygota</taxon>
        <taxon>Neoptera</taxon>
        <taxon>Endopterygota</taxon>
        <taxon>Coleoptera</taxon>
        <taxon>Polyphaga</taxon>
        <taxon>Scarabaeiformia</taxon>
        <taxon>Scarabaeidae</taxon>
        <taxon>Melolonthinae</taxon>
        <taxon>Holotrichia</taxon>
    </lineage>
</organism>